<keyword evidence="2" id="KW-1185">Reference proteome</keyword>
<dbReference type="KEGG" id="micc:AUP74_00354"/>
<evidence type="ECO:0008006" key="3">
    <source>
        <dbReference type="Google" id="ProtNLM"/>
    </source>
</evidence>
<evidence type="ECO:0000313" key="2">
    <source>
        <dbReference type="Proteomes" id="UP000095672"/>
    </source>
</evidence>
<protein>
    <recommendedName>
        <fullName evidence="3">HD domain protein</fullName>
    </recommendedName>
</protein>
<dbReference type="Gene3D" id="1.10.3210.10">
    <property type="entry name" value="Hypothetical protein af1432"/>
    <property type="match status" value="1"/>
</dbReference>
<proteinExistence type="predicted"/>
<dbReference type="RefSeq" id="WP_069948639.1">
    <property type="nucleotide sequence ID" value="NZ_CP014143.1"/>
</dbReference>
<organism evidence="1 2">
    <name type="scientific">Microbulbifer aggregans</name>
    <dbReference type="NCBI Taxonomy" id="1769779"/>
    <lineage>
        <taxon>Bacteria</taxon>
        <taxon>Pseudomonadati</taxon>
        <taxon>Pseudomonadota</taxon>
        <taxon>Gammaproteobacteria</taxon>
        <taxon>Cellvibrionales</taxon>
        <taxon>Microbulbiferaceae</taxon>
        <taxon>Microbulbifer</taxon>
    </lineage>
</organism>
<dbReference type="EMBL" id="CP014143">
    <property type="protein sequence ID" value="AOS95825.1"/>
    <property type="molecule type" value="Genomic_DNA"/>
</dbReference>
<dbReference type="Proteomes" id="UP000095672">
    <property type="component" value="Chromosome"/>
</dbReference>
<gene>
    <name evidence="1" type="ORF">AUP74_00354</name>
</gene>
<dbReference type="SUPFAM" id="SSF109604">
    <property type="entry name" value="HD-domain/PDEase-like"/>
    <property type="match status" value="1"/>
</dbReference>
<evidence type="ECO:0000313" key="1">
    <source>
        <dbReference type="EMBL" id="AOS95825.1"/>
    </source>
</evidence>
<name>A0A1C9W3V5_9GAMM</name>
<dbReference type="STRING" id="1769779.AUP74_00354"/>
<dbReference type="OrthoDB" id="459260at2"/>
<reference evidence="2" key="1">
    <citation type="submission" date="2016-01" db="EMBL/GenBank/DDBJ databases">
        <title>Complete genome sequence of Microbulbifer sp. CCB-MM1, a halophile isolated from Matang Mangrove Forest, Perak.</title>
        <authorList>
            <person name="Moh T.H."/>
            <person name="Dinesh B."/>
            <person name="Lau N.-S."/>
            <person name="Go F."/>
            <person name="Alexander Chong S.-C."/>
        </authorList>
    </citation>
    <scope>NUCLEOTIDE SEQUENCE [LARGE SCALE GENOMIC DNA]</scope>
    <source>
        <strain evidence="2">CCB-MM1</strain>
    </source>
</reference>
<dbReference type="AlphaFoldDB" id="A0A1C9W3V5"/>
<accession>A0A1C9W3V5</accession>
<sequence>MKIETEIPLLEALLAPWKETIGDEYMGYRNHVYRMVHCCLALGNYSDEERQKILIAGAFHDIGIWIEDTVDYIEPSVPPAMAYLRDNGLEQWSDEIRLMITEHHKVRPYRGEHARLVESFRRGDLVDFTCGLVSFGLDKQELKALRDAIPNAGFHRALGQRAWRWFLKHPLNPTPMMKW</sequence>